<reference evidence="1 2" key="1">
    <citation type="submission" date="2016-03" db="EMBL/GenBank/DDBJ databases">
        <authorList>
            <person name="Sant'Anna F.H."/>
            <person name="Ambrosini A."/>
            <person name="Souza R."/>
            <person name="Bach E."/>
            <person name="Fernandes G."/>
            <person name="Balsanelli E."/>
            <person name="Baura V.A."/>
            <person name="Souza E.M."/>
            <person name="Passaglia L."/>
        </authorList>
    </citation>
    <scope>NUCLEOTIDE SEQUENCE [LARGE SCALE GENOMIC DNA]</scope>
    <source>
        <strain evidence="1 2">P26E</strain>
    </source>
</reference>
<proteinExistence type="predicted"/>
<dbReference type="EMBL" id="LVWI01000031">
    <property type="protein sequence ID" value="OKP88381.1"/>
    <property type="molecule type" value="Genomic_DNA"/>
</dbReference>
<dbReference type="Proteomes" id="UP000186058">
    <property type="component" value="Unassembled WGS sequence"/>
</dbReference>
<keyword evidence="2" id="KW-1185">Reference proteome</keyword>
<sequence>MVVVKKVKLSIDLIRPADVLIESILSVLSFFPGRQQEILQQVDHTVGEMLASFQPKEDPGSVEKIEDSTSPI</sequence>
<comment type="caution">
    <text evidence="1">The sequence shown here is derived from an EMBL/GenBank/DDBJ whole genome shotgun (WGS) entry which is preliminary data.</text>
</comment>
<evidence type="ECO:0000313" key="2">
    <source>
        <dbReference type="Proteomes" id="UP000186058"/>
    </source>
</evidence>
<organism evidence="1 2">
    <name type="scientific">Paenibacillus helianthi</name>
    <dbReference type="NCBI Taxonomy" id="1349432"/>
    <lineage>
        <taxon>Bacteria</taxon>
        <taxon>Bacillati</taxon>
        <taxon>Bacillota</taxon>
        <taxon>Bacilli</taxon>
        <taxon>Bacillales</taxon>
        <taxon>Paenibacillaceae</taxon>
        <taxon>Paenibacillus</taxon>
    </lineage>
</organism>
<accession>A0ABX3ER13</accession>
<dbReference type="RefSeq" id="WP_074107164.1">
    <property type="nucleotide sequence ID" value="NZ_LVWI01000031.1"/>
</dbReference>
<protein>
    <submittedName>
        <fullName evidence="1">Uncharacterized protein</fullName>
    </submittedName>
</protein>
<name>A0ABX3ER13_9BACL</name>
<evidence type="ECO:0000313" key="1">
    <source>
        <dbReference type="EMBL" id="OKP88381.1"/>
    </source>
</evidence>
<gene>
    <name evidence="1" type="ORF">A3844_08410</name>
</gene>